<sequence>MGWTPPSPLEKSYYDALFTLADEERTGSIGGRNAVLFFSKSGLDKTILREIWTIADARQASQLGVEDFYIAMRLIAMAQQGQPVTIQRFQELAQSPFTVAILQGVPPPAMPAPPMSGQSFAISEEEKCKYNLIFQQYDTDLDGFIQGPEAVNLFQMSGLDREHLRTVWALADRSSDGQLDLTEFYIAMHIIVCVTKRGMQMPTSIPYEMEQSLQASASFTAPPPVQATNSFTQQRSSSFGPPPQAFGSNPPNPETAATGMGSGFDAFEGLAAPLAAPPAAAQPQAQVPQSTSNYSSLGSVNVPQPNTGFGSFSNQMGQPQAPQSNENPAHYSGRGFGSFAMSPPASSTPSPSTAAFGSRLGSNMLPPVSPAPSSIASSSAAAPTSGFGSFGASPAPSGQFGSNSGSAVVGFGAFDVVPSVPMPTSSNFGSNPGAAAPTSFGAFDALPVASTAPTSNFGSNSGPPMNASSSFGGFGMGHDDKPQGFDAFPPPSGDLGQFKNEPPQSFGSNSSQRQSSFMQHSPAINQNASFTPQSSLNCEGKSREASFSHDSRVSRQPSITQSMEPSNSGLASSGGFGDFGGFSTQPSPPVPSATPGLSNSFGGLSLTKESTQGGFGDFPSPLPATTSQDAFTDFSFPTPVKTSRDAFGAFPSPVKNEPLAAPIPIAPAAAAPAITPTAEASSRELDAANVQVLTTIQQFAQQQILVAKVVRVQSLITNLLQLTLQKVQAKKPVAGATDPSLVASLQKLIEDERAFISATTATISQIESKKASQPKSDPFAFASP</sequence>
<feature type="compositionally biased region" description="Low complexity" evidence="2">
    <location>
        <begin position="277"/>
        <end position="289"/>
    </location>
</feature>
<proteinExistence type="predicted"/>
<comment type="caution">
    <text evidence="5">The sequence shown here is derived from an EMBL/GenBank/DDBJ whole genome shotgun (WGS) entry which is preliminary data.</text>
</comment>
<feature type="compositionally biased region" description="Polar residues" evidence="2">
    <location>
        <begin position="554"/>
        <end position="567"/>
    </location>
</feature>
<dbReference type="GO" id="GO:0005509">
    <property type="term" value="F:calcium ion binding"/>
    <property type="evidence" value="ECO:0007669"/>
    <property type="project" value="InterPro"/>
</dbReference>
<dbReference type="GO" id="GO:0016197">
    <property type="term" value="P:endosomal transport"/>
    <property type="evidence" value="ECO:0007669"/>
    <property type="project" value="TreeGrafter"/>
</dbReference>
<dbReference type="Proteomes" id="UP000243217">
    <property type="component" value="Unassembled WGS sequence"/>
</dbReference>
<dbReference type="PROSITE" id="PS50222">
    <property type="entry name" value="EF_HAND_2"/>
    <property type="match status" value="1"/>
</dbReference>
<feature type="region of interest" description="Disordered" evidence="2">
    <location>
        <begin position="220"/>
        <end position="264"/>
    </location>
</feature>
<dbReference type="Pfam" id="PF12763">
    <property type="entry name" value="EH"/>
    <property type="match status" value="2"/>
</dbReference>
<dbReference type="InterPro" id="IPR002048">
    <property type="entry name" value="EF_hand_dom"/>
</dbReference>
<dbReference type="PANTHER" id="PTHR11216">
    <property type="entry name" value="EH DOMAIN"/>
    <property type="match status" value="1"/>
</dbReference>
<dbReference type="AlphaFoldDB" id="A0A1W0A8M5"/>
<feature type="compositionally biased region" description="Low complexity" evidence="2">
    <location>
        <begin position="504"/>
        <end position="519"/>
    </location>
</feature>
<evidence type="ECO:0000313" key="5">
    <source>
        <dbReference type="EMBL" id="OQS06521.1"/>
    </source>
</evidence>
<dbReference type="STRING" id="74557.A0A1W0A8M5"/>
<dbReference type="SUPFAM" id="SSF47473">
    <property type="entry name" value="EF-hand"/>
    <property type="match status" value="2"/>
</dbReference>
<feature type="domain" description="EH" evidence="3">
    <location>
        <begin position="126"/>
        <end position="216"/>
    </location>
</feature>
<dbReference type="OrthoDB" id="524326at2759"/>
<evidence type="ECO:0000256" key="1">
    <source>
        <dbReference type="ARBA" id="ARBA00022837"/>
    </source>
</evidence>
<evidence type="ECO:0000313" key="6">
    <source>
        <dbReference type="Proteomes" id="UP000243217"/>
    </source>
</evidence>
<feature type="domain" description="EH" evidence="3">
    <location>
        <begin position="10"/>
        <end position="116"/>
    </location>
</feature>
<keyword evidence="1" id="KW-0106">Calcium</keyword>
<protein>
    <submittedName>
        <fullName evidence="5">Uncharacterized protein</fullName>
    </submittedName>
</protein>
<reference evidence="5 6" key="1">
    <citation type="journal article" date="2014" name="Genome Biol. Evol.">
        <title>The secreted proteins of Achlya hypogyna and Thraustotheca clavata identify the ancestral oomycete secretome and reveal gene acquisitions by horizontal gene transfer.</title>
        <authorList>
            <person name="Misner I."/>
            <person name="Blouin N."/>
            <person name="Leonard G."/>
            <person name="Richards T.A."/>
            <person name="Lane C.E."/>
        </authorList>
    </citation>
    <scope>NUCLEOTIDE SEQUENCE [LARGE SCALE GENOMIC DNA]</scope>
    <source>
        <strain evidence="5 6">ATCC 34112</strain>
    </source>
</reference>
<dbReference type="PANTHER" id="PTHR11216:SF174">
    <property type="entry name" value="GH06923P"/>
    <property type="match status" value="1"/>
</dbReference>
<feature type="compositionally biased region" description="Polar residues" evidence="2">
    <location>
        <begin position="451"/>
        <end position="471"/>
    </location>
</feature>
<dbReference type="CDD" id="cd00052">
    <property type="entry name" value="EH"/>
    <property type="match status" value="2"/>
</dbReference>
<dbReference type="GO" id="GO:0005886">
    <property type="term" value="C:plasma membrane"/>
    <property type="evidence" value="ECO:0007669"/>
    <property type="project" value="TreeGrafter"/>
</dbReference>
<organism evidence="5 6">
    <name type="scientific">Thraustotheca clavata</name>
    <dbReference type="NCBI Taxonomy" id="74557"/>
    <lineage>
        <taxon>Eukaryota</taxon>
        <taxon>Sar</taxon>
        <taxon>Stramenopiles</taxon>
        <taxon>Oomycota</taxon>
        <taxon>Saprolegniomycetes</taxon>
        <taxon>Saprolegniales</taxon>
        <taxon>Achlyaceae</taxon>
        <taxon>Thraustotheca</taxon>
    </lineage>
</organism>
<feature type="region of interest" description="Disordered" evidence="2">
    <location>
        <begin position="451"/>
        <end position="626"/>
    </location>
</feature>
<dbReference type="InterPro" id="IPR011992">
    <property type="entry name" value="EF-hand-dom_pair"/>
</dbReference>
<evidence type="ECO:0000259" key="4">
    <source>
        <dbReference type="PROSITE" id="PS50222"/>
    </source>
</evidence>
<dbReference type="InterPro" id="IPR018247">
    <property type="entry name" value="EF_Hand_1_Ca_BS"/>
</dbReference>
<evidence type="ECO:0000259" key="3">
    <source>
        <dbReference type="PROSITE" id="PS50031"/>
    </source>
</evidence>
<feature type="compositionally biased region" description="Polar residues" evidence="2">
    <location>
        <begin position="290"/>
        <end position="327"/>
    </location>
</feature>
<gene>
    <name evidence="5" type="ORF">THRCLA_01439</name>
</gene>
<dbReference type="GO" id="GO:0006897">
    <property type="term" value="P:endocytosis"/>
    <property type="evidence" value="ECO:0007669"/>
    <property type="project" value="TreeGrafter"/>
</dbReference>
<feature type="compositionally biased region" description="Polar residues" evidence="2">
    <location>
        <begin position="595"/>
        <end position="612"/>
    </location>
</feature>
<feature type="compositionally biased region" description="Basic and acidic residues" evidence="2">
    <location>
        <begin position="540"/>
        <end position="553"/>
    </location>
</feature>
<keyword evidence="6" id="KW-1185">Reference proteome</keyword>
<dbReference type="SMART" id="SM00027">
    <property type="entry name" value="EH"/>
    <property type="match status" value="2"/>
</dbReference>
<evidence type="ECO:0000256" key="2">
    <source>
        <dbReference type="SAM" id="MobiDB-lite"/>
    </source>
</evidence>
<feature type="compositionally biased region" description="Polar residues" evidence="2">
    <location>
        <begin position="226"/>
        <end position="239"/>
    </location>
</feature>
<dbReference type="Gene3D" id="1.10.238.10">
    <property type="entry name" value="EF-hand"/>
    <property type="match status" value="2"/>
</dbReference>
<feature type="compositionally biased region" description="Polar residues" evidence="2">
    <location>
        <begin position="522"/>
        <end position="537"/>
    </location>
</feature>
<dbReference type="InterPro" id="IPR000261">
    <property type="entry name" value="EH_dom"/>
</dbReference>
<name>A0A1W0A8M5_9STRA</name>
<dbReference type="EMBL" id="JNBS01000336">
    <property type="protein sequence ID" value="OQS06521.1"/>
    <property type="molecule type" value="Genomic_DNA"/>
</dbReference>
<accession>A0A1W0A8M5</accession>
<feature type="region of interest" description="Disordered" evidence="2">
    <location>
        <begin position="277"/>
        <end position="361"/>
    </location>
</feature>
<feature type="compositionally biased region" description="Low complexity" evidence="2">
    <location>
        <begin position="338"/>
        <end position="356"/>
    </location>
</feature>
<feature type="domain" description="EF-hand" evidence="4">
    <location>
        <begin position="159"/>
        <end position="194"/>
    </location>
</feature>
<dbReference type="PROSITE" id="PS00018">
    <property type="entry name" value="EF_HAND_1"/>
    <property type="match status" value="1"/>
</dbReference>
<dbReference type="GO" id="GO:0005737">
    <property type="term" value="C:cytoplasm"/>
    <property type="evidence" value="ECO:0007669"/>
    <property type="project" value="TreeGrafter"/>
</dbReference>
<dbReference type="PROSITE" id="PS50031">
    <property type="entry name" value="EH"/>
    <property type="match status" value="2"/>
</dbReference>